<accession>A0A9D1M3I5</accession>
<evidence type="ECO:0000256" key="8">
    <source>
        <dbReference type="ARBA" id="ARBA00023306"/>
    </source>
</evidence>
<feature type="active site" evidence="9">
    <location>
        <position position="169"/>
    </location>
</feature>
<gene>
    <name evidence="9" type="primary">xerC</name>
    <name evidence="12" type="ORF">IAD20_02490</name>
</gene>
<dbReference type="PROSITE" id="PS51900">
    <property type="entry name" value="CB"/>
    <property type="match status" value="1"/>
</dbReference>
<dbReference type="Proteomes" id="UP000824107">
    <property type="component" value="Unassembled WGS sequence"/>
</dbReference>
<evidence type="ECO:0000259" key="11">
    <source>
        <dbReference type="PROSITE" id="PS51900"/>
    </source>
</evidence>
<dbReference type="CDD" id="cd00798">
    <property type="entry name" value="INT_XerDC_C"/>
    <property type="match status" value="1"/>
</dbReference>
<dbReference type="Gene3D" id="1.10.150.130">
    <property type="match status" value="1"/>
</dbReference>
<dbReference type="InterPro" id="IPR013762">
    <property type="entry name" value="Integrase-like_cat_sf"/>
</dbReference>
<evidence type="ECO:0000313" key="12">
    <source>
        <dbReference type="EMBL" id="HIU52929.1"/>
    </source>
</evidence>
<dbReference type="NCBIfam" id="NF040815">
    <property type="entry name" value="recomb_XerA_Arch"/>
    <property type="match status" value="1"/>
</dbReference>
<comment type="caution">
    <text evidence="12">The sequence shown here is derived from an EMBL/GenBank/DDBJ whole genome shotgun (WGS) entry which is preliminary data.</text>
</comment>
<evidence type="ECO:0000256" key="7">
    <source>
        <dbReference type="ARBA" id="ARBA00023172"/>
    </source>
</evidence>
<proteinExistence type="inferred from homology"/>
<keyword evidence="2 9" id="KW-0963">Cytoplasm</keyword>
<evidence type="ECO:0000256" key="9">
    <source>
        <dbReference type="HAMAP-Rule" id="MF_01808"/>
    </source>
</evidence>
<feature type="active site" evidence="9">
    <location>
        <position position="145"/>
    </location>
</feature>
<comment type="similarity">
    <text evidence="9">Belongs to the 'phage' integrase family. XerC subfamily.</text>
</comment>
<dbReference type="PANTHER" id="PTHR30349:SF81">
    <property type="entry name" value="TYROSINE RECOMBINASE XERC"/>
    <property type="match status" value="1"/>
</dbReference>
<organism evidence="12 13">
    <name type="scientific">Candidatus Scatocola faecipullorum</name>
    <dbReference type="NCBI Taxonomy" id="2840917"/>
    <lineage>
        <taxon>Bacteria</taxon>
        <taxon>Pseudomonadati</taxon>
        <taxon>Pseudomonadota</taxon>
        <taxon>Alphaproteobacteria</taxon>
        <taxon>Rhodospirillales</taxon>
        <taxon>Rhodospirillaceae</taxon>
        <taxon>Rhodospirillaceae incertae sedis</taxon>
        <taxon>Candidatus Scatocola</taxon>
    </lineage>
</organism>
<keyword evidence="6 9" id="KW-0238">DNA-binding</keyword>
<evidence type="ECO:0000256" key="5">
    <source>
        <dbReference type="ARBA" id="ARBA00022908"/>
    </source>
</evidence>
<dbReference type="Gene3D" id="1.10.443.10">
    <property type="entry name" value="Intergrase catalytic core"/>
    <property type="match status" value="1"/>
</dbReference>
<dbReference type="InterPro" id="IPR004107">
    <property type="entry name" value="Integrase_SAM-like_N"/>
</dbReference>
<evidence type="ECO:0000259" key="10">
    <source>
        <dbReference type="PROSITE" id="PS51898"/>
    </source>
</evidence>
<dbReference type="InterPro" id="IPR010998">
    <property type="entry name" value="Integrase_recombinase_N"/>
</dbReference>
<dbReference type="GO" id="GO:0003677">
    <property type="term" value="F:DNA binding"/>
    <property type="evidence" value="ECO:0007669"/>
    <property type="project" value="UniProtKB-UniRule"/>
</dbReference>
<dbReference type="HAMAP" id="MF_01808">
    <property type="entry name" value="Recomb_XerC_XerD"/>
    <property type="match status" value="1"/>
</dbReference>
<dbReference type="EMBL" id="DVNC01000021">
    <property type="protein sequence ID" value="HIU52929.1"/>
    <property type="molecule type" value="Genomic_DNA"/>
</dbReference>
<dbReference type="GO" id="GO:0009037">
    <property type="term" value="F:tyrosine-based site-specific recombinase activity"/>
    <property type="evidence" value="ECO:0007669"/>
    <property type="project" value="UniProtKB-UniRule"/>
</dbReference>
<evidence type="ECO:0000256" key="6">
    <source>
        <dbReference type="ARBA" id="ARBA00023125"/>
    </source>
</evidence>
<dbReference type="PANTHER" id="PTHR30349">
    <property type="entry name" value="PHAGE INTEGRASE-RELATED"/>
    <property type="match status" value="1"/>
</dbReference>
<reference evidence="12" key="2">
    <citation type="journal article" date="2021" name="PeerJ">
        <title>Extensive microbial diversity within the chicken gut microbiome revealed by metagenomics and culture.</title>
        <authorList>
            <person name="Gilroy R."/>
            <person name="Ravi A."/>
            <person name="Getino M."/>
            <person name="Pursley I."/>
            <person name="Horton D.L."/>
            <person name="Alikhan N.F."/>
            <person name="Baker D."/>
            <person name="Gharbi K."/>
            <person name="Hall N."/>
            <person name="Watson M."/>
            <person name="Adriaenssens E.M."/>
            <person name="Foster-Nyarko E."/>
            <person name="Jarju S."/>
            <person name="Secka A."/>
            <person name="Antonio M."/>
            <person name="Oren A."/>
            <person name="Chaudhuri R.R."/>
            <person name="La Ragione R."/>
            <person name="Hildebrand F."/>
            <person name="Pallen M.J."/>
        </authorList>
    </citation>
    <scope>NUCLEOTIDE SEQUENCE</scope>
    <source>
        <strain evidence="12">ChiW3-316</strain>
    </source>
</reference>
<keyword evidence="3 9" id="KW-0132">Cell division</keyword>
<sequence>MGNEAVNRFLEMMSAERGASANTLEAYGRDVEEFLTFCGGMALKEISRDDVGDFVQYLGREGRSPKTVARKLSAVREFFKFLYTEKDIKDNPAADVLTPKQEKPLPKFLSEDEIKRLIAAAKESSGPKGRQMTAMLELMYASGLRVSELVSLPENCINFDRRQVFVRGKGSKERVVPVAPAAIQAVFDYLEQRDCFIREGRRSIWLFPSKSSRSGHISRDTFFKRLKELAVKAGIYPSRVTPHVLRHSFATHLLNHNADLRSVQKMLGHESINTTEIYTHILSDKLLETVQKLHPLAGKHS</sequence>
<evidence type="ECO:0000256" key="3">
    <source>
        <dbReference type="ARBA" id="ARBA00022618"/>
    </source>
</evidence>
<keyword evidence="7 9" id="KW-0233">DNA recombination</keyword>
<feature type="active site" evidence="9">
    <location>
        <position position="269"/>
    </location>
</feature>
<protein>
    <recommendedName>
        <fullName evidence="9">Tyrosine recombinase XerC</fullName>
    </recommendedName>
</protein>
<evidence type="ECO:0000313" key="13">
    <source>
        <dbReference type="Proteomes" id="UP000824107"/>
    </source>
</evidence>
<keyword evidence="8 9" id="KW-0131">Cell cycle</keyword>
<feature type="active site" description="O-(3'-phospho-DNA)-tyrosine intermediate" evidence="9">
    <location>
        <position position="278"/>
    </location>
</feature>
<keyword evidence="5 9" id="KW-0229">DNA integration</keyword>
<dbReference type="GO" id="GO:0006313">
    <property type="term" value="P:DNA transposition"/>
    <property type="evidence" value="ECO:0007669"/>
    <property type="project" value="UniProtKB-UniRule"/>
</dbReference>
<dbReference type="GO" id="GO:0005737">
    <property type="term" value="C:cytoplasm"/>
    <property type="evidence" value="ECO:0007669"/>
    <property type="project" value="UniProtKB-SubCell"/>
</dbReference>
<evidence type="ECO:0000256" key="1">
    <source>
        <dbReference type="ARBA" id="ARBA00004496"/>
    </source>
</evidence>
<dbReference type="Pfam" id="PF02899">
    <property type="entry name" value="Phage_int_SAM_1"/>
    <property type="match status" value="1"/>
</dbReference>
<dbReference type="InterPro" id="IPR011010">
    <property type="entry name" value="DNA_brk_join_enz"/>
</dbReference>
<dbReference type="InterPro" id="IPR023009">
    <property type="entry name" value="Tyrosine_recombinase_XerC/XerD"/>
</dbReference>
<comment type="subunit">
    <text evidence="9">Forms a cyclic heterotetrameric complex composed of two molecules of XerC and two molecules of XerD.</text>
</comment>
<dbReference type="AlphaFoldDB" id="A0A9D1M3I5"/>
<dbReference type="Pfam" id="PF00589">
    <property type="entry name" value="Phage_integrase"/>
    <property type="match status" value="1"/>
</dbReference>
<name>A0A9D1M3I5_9PROT</name>
<dbReference type="InterPro" id="IPR050090">
    <property type="entry name" value="Tyrosine_recombinase_XerCD"/>
</dbReference>
<dbReference type="GO" id="GO:0007059">
    <property type="term" value="P:chromosome segregation"/>
    <property type="evidence" value="ECO:0007669"/>
    <property type="project" value="UniProtKB-UniRule"/>
</dbReference>
<comment type="subcellular location">
    <subcellularLocation>
        <location evidence="1 9">Cytoplasm</location>
    </subcellularLocation>
</comment>
<dbReference type="InterPro" id="IPR002104">
    <property type="entry name" value="Integrase_catalytic"/>
</dbReference>
<feature type="domain" description="Tyr recombinase" evidence="10">
    <location>
        <begin position="104"/>
        <end position="291"/>
    </location>
</feature>
<dbReference type="InterPro" id="IPR044068">
    <property type="entry name" value="CB"/>
</dbReference>
<evidence type="ECO:0000256" key="2">
    <source>
        <dbReference type="ARBA" id="ARBA00022490"/>
    </source>
</evidence>
<feature type="active site" evidence="9">
    <location>
        <position position="243"/>
    </location>
</feature>
<dbReference type="PROSITE" id="PS51898">
    <property type="entry name" value="TYR_RECOMBINASE"/>
    <property type="match status" value="1"/>
</dbReference>
<feature type="domain" description="Core-binding (CB)" evidence="11">
    <location>
        <begin position="1"/>
        <end position="83"/>
    </location>
</feature>
<dbReference type="GO" id="GO:0051301">
    <property type="term" value="P:cell division"/>
    <property type="evidence" value="ECO:0007669"/>
    <property type="project" value="UniProtKB-KW"/>
</dbReference>
<dbReference type="SUPFAM" id="SSF56349">
    <property type="entry name" value="DNA breaking-rejoining enzymes"/>
    <property type="match status" value="1"/>
</dbReference>
<comment type="function">
    <text evidence="9">Site-specific tyrosine recombinase, which acts by catalyzing the cutting and rejoining of the recombining DNA molecules. The XerC-XerD complex is essential to convert dimers of the bacterial chromosome into monomers to permit their segregation at cell division. It also contributes to the segregational stability of plasmids.</text>
</comment>
<dbReference type="NCBIfam" id="NF001399">
    <property type="entry name" value="PRK00283.1"/>
    <property type="match status" value="1"/>
</dbReference>
<feature type="active site" evidence="9">
    <location>
        <position position="246"/>
    </location>
</feature>
<reference evidence="12" key="1">
    <citation type="submission" date="2020-10" db="EMBL/GenBank/DDBJ databases">
        <authorList>
            <person name="Gilroy R."/>
        </authorList>
    </citation>
    <scope>NUCLEOTIDE SEQUENCE</scope>
    <source>
        <strain evidence="12">ChiW3-316</strain>
    </source>
</reference>
<keyword evidence="4 9" id="KW-0159">Chromosome partition</keyword>
<evidence type="ECO:0000256" key="4">
    <source>
        <dbReference type="ARBA" id="ARBA00022829"/>
    </source>
</evidence>